<dbReference type="Pfam" id="PF00672">
    <property type="entry name" value="HAMP"/>
    <property type="match status" value="1"/>
</dbReference>
<dbReference type="InterPro" id="IPR001610">
    <property type="entry name" value="PAC"/>
</dbReference>
<dbReference type="PROSITE" id="PS50887">
    <property type="entry name" value="GGDEF"/>
    <property type="match status" value="1"/>
</dbReference>
<dbReference type="PROSITE" id="PS50113">
    <property type="entry name" value="PAC"/>
    <property type="match status" value="1"/>
</dbReference>
<dbReference type="OrthoDB" id="8526884at2"/>
<dbReference type="SMART" id="SM00086">
    <property type="entry name" value="PAC"/>
    <property type="match status" value="2"/>
</dbReference>
<dbReference type="InterPro" id="IPR052163">
    <property type="entry name" value="DGC-Regulatory_Protein"/>
</dbReference>
<dbReference type="InterPro" id="IPR043128">
    <property type="entry name" value="Rev_trsase/Diguanyl_cyclase"/>
</dbReference>
<dbReference type="InterPro" id="IPR000700">
    <property type="entry name" value="PAS-assoc_C"/>
</dbReference>
<dbReference type="AlphaFoldDB" id="A0A1L8CMZ5"/>
<dbReference type="InterPro" id="IPR035965">
    <property type="entry name" value="PAS-like_dom_sf"/>
</dbReference>
<sequence>MRLLLPLVGILSLTFIITSVILIREQGELITDQARSEADNLANSMLSSLKTLMTAGDALYVHDWLKRIRSHPDMQRIGILRRDGNDAFQDLRTINQVNAYIGENRFMREPLPLHRQDDLPASSVEQAASGQTVTLEQGSNMTFLLPIKRDAQCASCHGYDASPVRGILRLTLSTEKTALGLQQTALTVSLIAAGAMLMLSWLSYMIIRNRILAPIDQMTQATADITAGNLDARVDTRDGDEIAALGHSFNDMTESLEQTTVSKCYVDQIIYSLGDMLFVTDDDGIIIMINPAVSLTLGFESSELVGKQVTEIVLGGLMTPQEAESLEAGSAINSIDRQILNKAGEKIPVLISVSMLEPSKNKHQLIYAAHDITRQKVAERQMQLAAKVMDTVSNGIIVSDAEHRILMVNPAFTAITGYEAEDVIGRKPGMLQSDEHDEDFYQQLRDKVMSLGYWEGEIWNRRKNGEVYPQWLTISSMRDDTGAITHCVSTFLDISEEKRIHHELEYLANHDSLTNLPNRKLFIDRIEHALPMAKRAKHTVALLFVDIDGFKPVNDMHGHAVGDSLLKAIAVRLRECVRESDTVARIGGDEFTILMEGVDDISHVMPIAEKVLNSMKRPFDVDEVHCRIGASIGISLYPEHADNLNDLVKRADGAMYQAKKLGRNRVCVYRPDADDDKDYMI</sequence>
<dbReference type="InterPro" id="IPR000014">
    <property type="entry name" value="PAS"/>
</dbReference>
<dbReference type="GO" id="GO:0016020">
    <property type="term" value="C:membrane"/>
    <property type="evidence" value="ECO:0007669"/>
    <property type="project" value="InterPro"/>
</dbReference>
<dbReference type="GO" id="GO:0007165">
    <property type="term" value="P:signal transduction"/>
    <property type="evidence" value="ECO:0007669"/>
    <property type="project" value="InterPro"/>
</dbReference>
<dbReference type="NCBIfam" id="TIGR00254">
    <property type="entry name" value="GGDEF"/>
    <property type="match status" value="1"/>
</dbReference>
<dbReference type="Gene3D" id="3.30.450.290">
    <property type="match status" value="1"/>
</dbReference>
<dbReference type="SMART" id="SM00091">
    <property type="entry name" value="PAS"/>
    <property type="match status" value="2"/>
</dbReference>
<feature type="domain" description="PAS" evidence="2">
    <location>
        <begin position="262"/>
        <end position="338"/>
    </location>
</feature>
<dbReference type="RefSeq" id="WP_072659602.1">
    <property type="nucleotide sequence ID" value="NZ_BDFD01000009.1"/>
</dbReference>
<dbReference type="NCBIfam" id="TIGR00229">
    <property type="entry name" value="sensory_box"/>
    <property type="match status" value="2"/>
</dbReference>
<keyword evidence="1" id="KW-0812">Transmembrane</keyword>
<dbReference type="CDD" id="cd00130">
    <property type="entry name" value="PAS"/>
    <property type="match status" value="2"/>
</dbReference>
<dbReference type="PROSITE" id="PS50885">
    <property type="entry name" value="HAMP"/>
    <property type="match status" value="1"/>
</dbReference>
<name>A0A1L8CMZ5_9PROT</name>
<dbReference type="Gene3D" id="6.10.340.10">
    <property type="match status" value="1"/>
</dbReference>
<dbReference type="SUPFAM" id="SSF55073">
    <property type="entry name" value="Nucleotide cyclase"/>
    <property type="match status" value="1"/>
</dbReference>
<dbReference type="SMART" id="SM00267">
    <property type="entry name" value="GGDEF"/>
    <property type="match status" value="1"/>
</dbReference>
<evidence type="ECO:0000259" key="3">
    <source>
        <dbReference type="PROSITE" id="PS50113"/>
    </source>
</evidence>
<protein>
    <submittedName>
        <fullName evidence="6">Cyclic di-GMP phosphodiesterase Gmr</fullName>
    </submittedName>
</protein>
<dbReference type="Gene3D" id="3.30.70.270">
    <property type="match status" value="1"/>
</dbReference>
<evidence type="ECO:0000259" key="5">
    <source>
        <dbReference type="PROSITE" id="PS50887"/>
    </source>
</evidence>
<feature type="domain" description="GGDEF" evidence="5">
    <location>
        <begin position="538"/>
        <end position="671"/>
    </location>
</feature>
<feature type="domain" description="HAMP" evidence="4">
    <location>
        <begin position="209"/>
        <end position="261"/>
    </location>
</feature>
<feature type="domain" description="PAS" evidence="2">
    <location>
        <begin position="381"/>
        <end position="426"/>
    </location>
</feature>
<dbReference type="Proteomes" id="UP000231632">
    <property type="component" value="Unassembled WGS sequence"/>
</dbReference>
<dbReference type="SUPFAM" id="SSF158472">
    <property type="entry name" value="HAMP domain-like"/>
    <property type="match status" value="1"/>
</dbReference>
<dbReference type="CDD" id="cd06225">
    <property type="entry name" value="HAMP"/>
    <property type="match status" value="1"/>
</dbReference>
<feature type="domain" description="PAC" evidence="3">
    <location>
        <begin position="454"/>
        <end position="506"/>
    </location>
</feature>
<dbReference type="FunFam" id="3.30.70.270:FF:000001">
    <property type="entry name" value="Diguanylate cyclase domain protein"/>
    <property type="match status" value="1"/>
</dbReference>
<dbReference type="PANTHER" id="PTHR46663:SF3">
    <property type="entry name" value="SLL0267 PROTEIN"/>
    <property type="match status" value="1"/>
</dbReference>
<accession>A0A1L8CMZ5</accession>
<gene>
    <name evidence="6" type="ORF">MMIC_P1242</name>
</gene>
<comment type="caution">
    <text evidence="6">The sequence shown here is derived from an EMBL/GenBank/DDBJ whole genome shotgun (WGS) entry which is preliminary data.</text>
</comment>
<dbReference type="STRING" id="1921010.MMIC_P1242"/>
<dbReference type="GO" id="GO:0003824">
    <property type="term" value="F:catalytic activity"/>
    <property type="evidence" value="ECO:0007669"/>
    <property type="project" value="UniProtKB-ARBA"/>
</dbReference>
<organism evidence="6 7">
    <name type="scientific">Mariprofundus micogutta</name>
    <dbReference type="NCBI Taxonomy" id="1921010"/>
    <lineage>
        <taxon>Bacteria</taxon>
        <taxon>Pseudomonadati</taxon>
        <taxon>Pseudomonadota</taxon>
        <taxon>Candidatius Mariprofundia</taxon>
        <taxon>Mariprofundales</taxon>
        <taxon>Mariprofundaceae</taxon>
        <taxon>Mariprofundus</taxon>
    </lineage>
</organism>
<dbReference type="PROSITE" id="PS50112">
    <property type="entry name" value="PAS"/>
    <property type="match status" value="2"/>
</dbReference>
<keyword evidence="1" id="KW-0472">Membrane</keyword>
<dbReference type="SUPFAM" id="SSF55785">
    <property type="entry name" value="PYP-like sensor domain (PAS domain)"/>
    <property type="match status" value="2"/>
</dbReference>
<dbReference type="EMBL" id="BDFD01000009">
    <property type="protein sequence ID" value="GAV20277.1"/>
    <property type="molecule type" value="Genomic_DNA"/>
</dbReference>
<dbReference type="CDD" id="cd01949">
    <property type="entry name" value="GGDEF"/>
    <property type="match status" value="1"/>
</dbReference>
<reference evidence="6 7" key="1">
    <citation type="journal article" date="2017" name="Arch. Microbiol.">
        <title>Mariprofundus micogutta sp. nov., a novel iron-oxidizing zetaproteobacterium isolated from a deep-sea hydrothermal field at the Bayonnaise knoll of the Izu-Ogasawara arc, and a description of Mariprofundales ord. nov. and Zetaproteobacteria classis nov.</title>
        <authorList>
            <person name="Makita H."/>
            <person name="Tanaka E."/>
            <person name="Mitsunobu S."/>
            <person name="Miyazaki M."/>
            <person name="Nunoura T."/>
            <person name="Uematsu K."/>
            <person name="Takaki Y."/>
            <person name="Nishi S."/>
            <person name="Shimamura S."/>
            <person name="Takai K."/>
        </authorList>
    </citation>
    <scope>NUCLEOTIDE SEQUENCE [LARGE SCALE GENOMIC DNA]</scope>
    <source>
        <strain evidence="6 7">ET2</strain>
    </source>
</reference>
<dbReference type="InterPro" id="IPR003660">
    <property type="entry name" value="HAMP_dom"/>
</dbReference>
<keyword evidence="1" id="KW-1133">Transmembrane helix</keyword>
<keyword evidence="7" id="KW-1185">Reference proteome</keyword>
<evidence type="ECO:0000259" key="2">
    <source>
        <dbReference type="PROSITE" id="PS50112"/>
    </source>
</evidence>
<dbReference type="Pfam" id="PF13426">
    <property type="entry name" value="PAS_9"/>
    <property type="match status" value="2"/>
</dbReference>
<dbReference type="Gene3D" id="3.30.450.20">
    <property type="entry name" value="PAS domain"/>
    <property type="match status" value="2"/>
</dbReference>
<evidence type="ECO:0000259" key="4">
    <source>
        <dbReference type="PROSITE" id="PS50885"/>
    </source>
</evidence>
<dbReference type="PANTHER" id="PTHR46663">
    <property type="entry name" value="DIGUANYLATE CYCLASE DGCT-RELATED"/>
    <property type="match status" value="1"/>
</dbReference>
<evidence type="ECO:0000313" key="6">
    <source>
        <dbReference type="EMBL" id="GAV20277.1"/>
    </source>
</evidence>
<proteinExistence type="predicted"/>
<dbReference type="InterPro" id="IPR000160">
    <property type="entry name" value="GGDEF_dom"/>
</dbReference>
<dbReference type="Pfam" id="PF00990">
    <property type="entry name" value="GGDEF"/>
    <property type="match status" value="1"/>
</dbReference>
<dbReference type="InterPro" id="IPR029787">
    <property type="entry name" value="Nucleotide_cyclase"/>
</dbReference>
<evidence type="ECO:0000313" key="7">
    <source>
        <dbReference type="Proteomes" id="UP000231632"/>
    </source>
</evidence>
<dbReference type="SMART" id="SM00304">
    <property type="entry name" value="HAMP"/>
    <property type="match status" value="1"/>
</dbReference>
<evidence type="ECO:0000256" key="1">
    <source>
        <dbReference type="SAM" id="Phobius"/>
    </source>
</evidence>
<feature type="transmembrane region" description="Helical" evidence="1">
    <location>
        <begin position="185"/>
        <end position="207"/>
    </location>
</feature>